<dbReference type="RefSeq" id="WP_145277427.1">
    <property type="nucleotide sequence ID" value="NZ_CP036272.1"/>
</dbReference>
<dbReference type="AlphaFoldDB" id="A0A517T2I9"/>
<accession>A0A517T2I9</accession>
<evidence type="ECO:0000256" key="1">
    <source>
        <dbReference type="SAM" id="SignalP"/>
    </source>
</evidence>
<dbReference type="Gene3D" id="1.20.120.450">
    <property type="entry name" value="dinb family like domain"/>
    <property type="match status" value="1"/>
</dbReference>
<keyword evidence="1" id="KW-0732">Signal</keyword>
<sequence length="207" mass="23839" precursor="true">MNLRLTICLLVSLTGLMTIPVGDAVGQNSGEAASTKVDASALLAAPRPVPEHLSEWFDRMEAANRRSQEVFRNLSAKQMSFKPSNGTHTPRWNAEHMAGRQLLFFSQIYHALDPSIPVVNLNPRQMPKDYEPRHPDWDGKQEARFMQRVDDFCRRYAYLLEDMPLDRKPPATPWPSLKALLLQMERHYDEHTANVEKKFELADWPQE</sequence>
<evidence type="ECO:0000313" key="4">
    <source>
        <dbReference type="Proteomes" id="UP000315003"/>
    </source>
</evidence>
<proteinExistence type="predicted"/>
<keyword evidence="4" id="KW-1185">Reference proteome</keyword>
<protein>
    <recommendedName>
        <fullName evidence="2">DinB-like domain-containing protein</fullName>
    </recommendedName>
</protein>
<organism evidence="3 4">
    <name type="scientific">Stieleria bergensis</name>
    <dbReference type="NCBI Taxonomy" id="2528025"/>
    <lineage>
        <taxon>Bacteria</taxon>
        <taxon>Pseudomonadati</taxon>
        <taxon>Planctomycetota</taxon>
        <taxon>Planctomycetia</taxon>
        <taxon>Pirellulales</taxon>
        <taxon>Pirellulaceae</taxon>
        <taxon>Stieleria</taxon>
    </lineage>
</organism>
<evidence type="ECO:0000259" key="2">
    <source>
        <dbReference type="Pfam" id="PF12867"/>
    </source>
</evidence>
<dbReference type="OrthoDB" id="268753at2"/>
<dbReference type="SUPFAM" id="SSF109854">
    <property type="entry name" value="DinB/YfiT-like putative metalloenzymes"/>
    <property type="match status" value="1"/>
</dbReference>
<feature type="domain" description="DinB-like" evidence="2">
    <location>
        <begin position="60"/>
        <end position="192"/>
    </location>
</feature>
<feature type="signal peptide" evidence="1">
    <location>
        <begin position="1"/>
        <end position="23"/>
    </location>
</feature>
<dbReference type="EMBL" id="CP036272">
    <property type="protein sequence ID" value="QDT62582.1"/>
    <property type="molecule type" value="Genomic_DNA"/>
</dbReference>
<dbReference type="Pfam" id="PF12867">
    <property type="entry name" value="DinB_2"/>
    <property type="match status" value="1"/>
</dbReference>
<dbReference type="InterPro" id="IPR024775">
    <property type="entry name" value="DinB-like"/>
</dbReference>
<evidence type="ECO:0000313" key="3">
    <source>
        <dbReference type="EMBL" id="QDT62582.1"/>
    </source>
</evidence>
<gene>
    <name evidence="3" type="ORF">SV7mr_51320</name>
</gene>
<name>A0A517T2I9_9BACT</name>
<feature type="chain" id="PRO_5022213406" description="DinB-like domain-containing protein" evidence="1">
    <location>
        <begin position="24"/>
        <end position="207"/>
    </location>
</feature>
<reference evidence="3 4" key="1">
    <citation type="submission" date="2019-02" db="EMBL/GenBank/DDBJ databases">
        <title>Deep-cultivation of Planctomycetes and their phenomic and genomic characterization uncovers novel biology.</title>
        <authorList>
            <person name="Wiegand S."/>
            <person name="Jogler M."/>
            <person name="Boedeker C."/>
            <person name="Pinto D."/>
            <person name="Vollmers J."/>
            <person name="Rivas-Marin E."/>
            <person name="Kohn T."/>
            <person name="Peeters S.H."/>
            <person name="Heuer A."/>
            <person name="Rast P."/>
            <person name="Oberbeckmann S."/>
            <person name="Bunk B."/>
            <person name="Jeske O."/>
            <person name="Meyerdierks A."/>
            <person name="Storesund J.E."/>
            <person name="Kallscheuer N."/>
            <person name="Luecker S."/>
            <person name="Lage O.M."/>
            <person name="Pohl T."/>
            <person name="Merkel B.J."/>
            <person name="Hornburger P."/>
            <person name="Mueller R.-W."/>
            <person name="Bruemmer F."/>
            <person name="Labrenz M."/>
            <person name="Spormann A.M."/>
            <person name="Op den Camp H."/>
            <person name="Overmann J."/>
            <person name="Amann R."/>
            <person name="Jetten M.S.M."/>
            <person name="Mascher T."/>
            <person name="Medema M.H."/>
            <person name="Devos D.P."/>
            <person name="Kaster A.-K."/>
            <person name="Ovreas L."/>
            <person name="Rohde M."/>
            <person name="Galperin M.Y."/>
            <person name="Jogler C."/>
        </authorList>
    </citation>
    <scope>NUCLEOTIDE SEQUENCE [LARGE SCALE GENOMIC DNA]</scope>
    <source>
        <strain evidence="3 4">SV_7m_r</strain>
    </source>
</reference>
<dbReference type="Proteomes" id="UP000315003">
    <property type="component" value="Chromosome"/>
</dbReference>
<dbReference type="InterPro" id="IPR034660">
    <property type="entry name" value="DinB/YfiT-like"/>
</dbReference>